<evidence type="ECO:0000256" key="1">
    <source>
        <dbReference type="ARBA" id="ARBA00022670"/>
    </source>
</evidence>
<keyword evidence="10" id="KW-1185">Reference proteome</keyword>
<dbReference type="AlphaFoldDB" id="G0GD82"/>
<dbReference type="Gene3D" id="1.20.140.70">
    <property type="entry name" value="Oligopeptidase f, N-terminal domain"/>
    <property type="match status" value="1"/>
</dbReference>
<dbReference type="InterPro" id="IPR004438">
    <property type="entry name" value="Peptidase_M3B"/>
</dbReference>
<dbReference type="STRING" id="869211.Spith_1899"/>
<comment type="function">
    <text evidence="6">Has oligopeptidase activity and degrades a variety of small bioactive peptides.</text>
</comment>
<dbReference type="GO" id="GO:0006508">
    <property type="term" value="P:proteolysis"/>
    <property type="evidence" value="ECO:0007669"/>
    <property type="project" value="UniProtKB-KW"/>
</dbReference>
<comment type="similarity">
    <text evidence="6">Belongs to the peptidase M3B family.</text>
</comment>
<proteinExistence type="inferred from homology"/>
<keyword evidence="4 6" id="KW-0862">Zinc</keyword>
<keyword evidence="2 6" id="KW-0479">Metal-binding</keyword>
<keyword evidence="3 6" id="KW-0378">Hydrolase</keyword>
<comment type="cofactor">
    <cofactor evidence="6">
        <name>Zn(2+)</name>
        <dbReference type="ChEBI" id="CHEBI:29105"/>
    </cofactor>
    <text evidence="6">Binds 1 zinc ion.</text>
</comment>
<dbReference type="OrthoDB" id="9766487at2"/>
<dbReference type="GO" id="GO:0006518">
    <property type="term" value="P:peptide metabolic process"/>
    <property type="evidence" value="ECO:0007669"/>
    <property type="project" value="TreeGrafter"/>
</dbReference>
<evidence type="ECO:0000256" key="3">
    <source>
        <dbReference type="ARBA" id="ARBA00022801"/>
    </source>
</evidence>
<dbReference type="Pfam" id="PF08439">
    <property type="entry name" value="Peptidase_M3_N"/>
    <property type="match status" value="1"/>
</dbReference>
<organism evidence="9 10">
    <name type="scientific">Winmispira thermophila (strain ATCC 700085 / DSM 6578 / Z-1203)</name>
    <name type="common">Spirochaeta thermophila</name>
    <dbReference type="NCBI Taxonomy" id="869211"/>
    <lineage>
        <taxon>Bacteria</taxon>
        <taxon>Pseudomonadati</taxon>
        <taxon>Spirochaetota</taxon>
        <taxon>Spirochaetia</taxon>
        <taxon>Winmispirales</taxon>
        <taxon>Winmispiraceae</taxon>
        <taxon>Winmispira</taxon>
    </lineage>
</organism>
<dbReference type="InterPro" id="IPR001567">
    <property type="entry name" value="Pept_M3A_M3B_dom"/>
</dbReference>
<evidence type="ECO:0000256" key="6">
    <source>
        <dbReference type="RuleBase" id="RU368091"/>
    </source>
</evidence>
<accession>G0GD82</accession>
<dbReference type="InterPro" id="IPR045090">
    <property type="entry name" value="Pept_M3A_M3B"/>
</dbReference>
<keyword evidence="1 6" id="KW-0645">Protease</keyword>
<evidence type="ECO:0000256" key="4">
    <source>
        <dbReference type="ARBA" id="ARBA00022833"/>
    </source>
</evidence>
<name>G0GD82_WINT7</name>
<evidence type="ECO:0000256" key="5">
    <source>
        <dbReference type="ARBA" id="ARBA00023049"/>
    </source>
</evidence>
<evidence type="ECO:0000259" key="8">
    <source>
        <dbReference type="Pfam" id="PF08439"/>
    </source>
</evidence>
<dbReference type="InterPro" id="IPR042088">
    <property type="entry name" value="OligoPept_F_C"/>
</dbReference>
<dbReference type="HOGENOM" id="CLU_021290_2_0_12"/>
<protein>
    <recommendedName>
        <fullName evidence="6">Oligopeptidase F</fullName>
        <ecNumber evidence="6">3.4.24.-</ecNumber>
    </recommendedName>
</protein>
<dbReference type="RefSeq" id="WP_014625482.1">
    <property type="nucleotide sequence ID" value="NC_017583.1"/>
</dbReference>
<sequence length="600" mass="69227">MTDLPTRDQQSLEDCWDLSSLFPSDGAWEEALTEVKGMLPDLTSYRGRLAGGDALTVGGFLRRYFEVLEEMEALGVYAYLRLSEDGGDPDRQRLWNTYLSWSTEFQSALSFVEPELVRLSETVVEELLHREDLADFRIWLEKLLRYRPHILPEEQERILATLAMPRSLARRTFSSLNDVDLTFGTILTPEGERPLTHGTYLWFMEHPDRTLREQAYSRYLEAYKSHQHTISTLYATQVQQDAAEARLRNHPSSLHAALFADNVPVELYTHLITQVETAIPLLHEYWRVRADLLELHPLRLFDTKVPLVKEVEVHYPYERAVNLVAEALSPLGEDYTRTMRDGLLGGWVDRYENRGKRSGAFSYGSYRGAPYILLNYDPRVIRHVFTLAHEAGHSMHSYYSARSNPFPHYQYSIFEAEVASTFNEELLLSYLFSTTEDARLILYLHNRHLDEIIGTYFRQTMFAEFELICHRAAEEGHALTTNFFLETYHALLEKYFGPAVSIEGLDPYECFRIPHFYRSFYVYQYATGITAAVTLSKAVIEGKEGAVEAYLRFLSRGGSSFPLETLREAGVDLLSEDPYQVLHRVFEEHLEALKAGLSRT</sequence>
<dbReference type="GO" id="GO:0046872">
    <property type="term" value="F:metal ion binding"/>
    <property type="evidence" value="ECO:0007669"/>
    <property type="project" value="UniProtKB-UniRule"/>
</dbReference>
<dbReference type="SUPFAM" id="SSF55486">
    <property type="entry name" value="Metalloproteases ('zincins'), catalytic domain"/>
    <property type="match status" value="1"/>
</dbReference>
<evidence type="ECO:0000256" key="2">
    <source>
        <dbReference type="ARBA" id="ARBA00022723"/>
    </source>
</evidence>
<dbReference type="NCBIfam" id="TIGR00181">
    <property type="entry name" value="pepF"/>
    <property type="match status" value="1"/>
</dbReference>
<dbReference type="InterPro" id="IPR013647">
    <property type="entry name" value="OligopepF_N_dom"/>
</dbReference>
<dbReference type="Pfam" id="PF01432">
    <property type="entry name" value="Peptidase_M3"/>
    <property type="match status" value="1"/>
</dbReference>
<dbReference type="Gene3D" id="1.10.287.830">
    <property type="entry name" value="putative peptidase helix hairpin domain like"/>
    <property type="match status" value="1"/>
</dbReference>
<dbReference type="Proteomes" id="UP000007254">
    <property type="component" value="Chromosome"/>
</dbReference>
<dbReference type="CDD" id="cd09608">
    <property type="entry name" value="M3B_PepF"/>
    <property type="match status" value="1"/>
</dbReference>
<feature type="domain" description="Oligopeptidase F N-terminal" evidence="8">
    <location>
        <begin position="115"/>
        <end position="183"/>
    </location>
</feature>
<dbReference type="PANTHER" id="PTHR11804">
    <property type="entry name" value="PROTEASE M3 THIMET OLIGOPEPTIDASE-RELATED"/>
    <property type="match status" value="1"/>
</dbReference>
<dbReference type="EMBL" id="CP002903">
    <property type="protein sequence ID" value="AEJ62157.1"/>
    <property type="molecule type" value="Genomic_DNA"/>
</dbReference>
<reference evidence="9 10" key="1">
    <citation type="submission" date="2011-06" db="EMBL/GenBank/DDBJ databases">
        <title>The complete genome of Spirochaeta thermophila DSM 6578.</title>
        <authorList>
            <consortium name="US DOE Joint Genome Institute (JGI-PGF)"/>
            <person name="Lucas S."/>
            <person name="Lapidus A."/>
            <person name="Bruce D."/>
            <person name="Goodwin L."/>
            <person name="Pitluck S."/>
            <person name="Peters L."/>
            <person name="Kyrpides N."/>
            <person name="Mavromatis K."/>
            <person name="Ivanova N."/>
            <person name="Mikailova N."/>
            <person name="Pagani I."/>
            <person name="Chertkov O."/>
            <person name="Detter J.C."/>
            <person name="Tapia R."/>
            <person name="Han C."/>
            <person name="Land M."/>
            <person name="Hauser L."/>
            <person name="Markowitz V."/>
            <person name="Cheng J.-F."/>
            <person name="Hugenholtz P."/>
            <person name="Woyke T."/>
            <person name="Wu D."/>
            <person name="Spring S."/>
            <person name="Merkhoffer B."/>
            <person name="Schneider S."/>
            <person name="Klenk H.-P."/>
            <person name="Eisen J.A."/>
        </authorList>
    </citation>
    <scope>NUCLEOTIDE SEQUENCE [LARGE SCALE GENOMIC DNA]</scope>
    <source>
        <strain evidence="10">ATCC 700085 / DSM 6578 / Z-1203</strain>
    </source>
</reference>
<keyword evidence="5 6" id="KW-0482">Metalloprotease</keyword>
<evidence type="ECO:0000259" key="7">
    <source>
        <dbReference type="Pfam" id="PF01432"/>
    </source>
</evidence>
<feature type="domain" description="Peptidase M3A/M3B catalytic" evidence="7">
    <location>
        <begin position="203"/>
        <end position="580"/>
    </location>
</feature>
<gene>
    <name evidence="9" type="ordered locus">Spith_1899</name>
</gene>
<dbReference type="GO" id="GO:0004222">
    <property type="term" value="F:metalloendopeptidase activity"/>
    <property type="evidence" value="ECO:0007669"/>
    <property type="project" value="UniProtKB-UniRule"/>
</dbReference>
<evidence type="ECO:0000313" key="10">
    <source>
        <dbReference type="Proteomes" id="UP000007254"/>
    </source>
</evidence>
<dbReference type="KEGG" id="stq:Spith_1899"/>
<dbReference type="EC" id="3.4.24.-" evidence="6"/>
<dbReference type="PANTHER" id="PTHR11804:SF84">
    <property type="entry name" value="SACCHAROLYSIN"/>
    <property type="match status" value="1"/>
</dbReference>
<dbReference type="Gene3D" id="1.10.1370.20">
    <property type="entry name" value="Oligoendopeptidase f, C-terminal domain"/>
    <property type="match status" value="1"/>
</dbReference>
<evidence type="ECO:0000313" key="9">
    <source>
        <dbReference type="EMBL" id="AEJ62157.1"/>
    </source>
</evidence>